<name>A0ABD2YDX4_9GENT</name>
<evidence type="ECO:0000313" key="2">
    <source>
        <dbReference type="Proteomes" id="UP001630127"/>
    </source>
</evidence>
<keyword evidence="2" id="KW-1185">Reference proteome</keyword>
<reference evidence="1 2" key="1">
    <citation type="submission" date="2024-11" db="EMBL/GenBank/DDBJ databases">
        <title>A near-complete genome assembly of Cinchona calisaya.</title>
        <authorList>
            <person name="Lian D.C."/>
            <person name="Zhao X.W."/>
            <person name="Wei L."/>
        </authorList>
    </citation>
    <scope>NUCLEOTIDE SEQUENCE [LARGE SCALE GENOMIC DNA]</scope>
    <source>
        <tissue evidence="1">Nenye</tissue>
    </source>
</reference>
<accession>A0ABD2YDX4</accession>
<dbReference type="AlphaFoldDB" id="A0ABD2YDX4"/>
<sequence>MDSLPAKKTDLKIPELQEGNETESRFFKKMEMKAIKSRLSSKGPYYGLDILSREKTISSLICDKDVRDIKWGIQALQPCPDP</sequence>
<comment type="caution">
    <text evidence="1">The sequence shown here is derived from an EMBL/GenBank/DDBJ whole genome shotgun (WGS) entry which is preliminary data.</text>
</comment>
<dbReference type="EMBL" id="JBJUIK010000014">
    <property type="protein sequence ID" value="KAL3504394.1"/>
    <property type="molecule type" value="Genomic_DNA"/>
</dbReference>
<dbReference type="Proteomes" id="UP001630127">
    <property type="component" value="Unassembled WGS sequence"/>
</dbReference>
<protein>
    <submittedName>
        <fullName evidence="1">Uncharacterized protein</fullName>
    </submittedName>
</protein>
<proteinExistence type="predicted"/>
<organism evidence="1 2">
    <name type="scientific">Cinchona calisaya</name>
    <dbReference type="NCBI Taxonomy" id="153742"/>
    <lineage>
        <taxon>Eukaryota</taxon>
        <taxon>Viridiplantae</taxon>
        <taxon>Streptophyta</taxon>
        <taxon>Embryophyta</taxon>
        <taxon>Tracheophyta</taxon>
        <taxon>Spermatophyta</taxon>
        <taxon>Magnoliopsida</taxon>
        <taxon>eudicotyledons</taxon>
        <taxon>Gunneridae</taxon>
        <taxon>Pentapetalae</taxon>
        <taxon>asterids</taxon>
        <taxon>lamiids</taxon>
        <taxon>Gentianales</taxon>
        <taxon>Rubiaceae</taxon>
        <taxon>Cinchonoideae</taxon>
        <taxon>Cinchoneae</taxon>
        <taxon>Cinchona</taxon>
    </lineage>
</organism>
<evidence type="ECO:0000313" key="1">
    <source>
        <dbReference type="EMBL" id="KAL3504394.1"/>
    </source>
</evidence>
<gene>
    <name evidence="1" type="ORF">ACH5RR_034235</name>
</gene>